<keyword evidence="1" id="KW-0812">Transmembrane</keyword>
<dbReference type="EMBL" id="REGN01000305">
    <property type="protein sequence ID" value="RNA42870.1"/>
    <property type="molecule type" value="Genomic_DNA"/>
</dbReference>
<sequence length="234" mass="27193">MVKHELNAAKAFSFMSKVMDFSINGEDMDNESSENSTDDKKLCDKKIREIICLLGNAEEETCDEESMKILSNLNEIIDKDRLVLGKKKDIIRHYVNHLKLIRLPNIKNIEAKIELLLFKPREKIIGQIALWNMENFLGKNEILNRLQVVLYNTKAISGIHPVSDKAFFEEPLNEKERLCLVQKARNKKLNDLNAKNSARLGYKYSDNAFIYYQILNGVTGYLVFYFAYKDYKNL</sequence>
<dbReference type="Proteomes" id="UP000276133">
    <property type="component" value="Unassembled WGS sequence"/>
</dbReference>
<keyword evidence="3" id="KW-1185">Reference proteome</keyword>
<name>A0A3M7T4X2_BRAPC</name>
<reference evidence="2 3" key="1">
    <citation type="journal article" date="2018" name="Sci. Rep.">
        <title>Genomic signatures of local adaptation to the degree of environmental predictability in rotifers.</title>
        <authorList>
            <person name="Franch-Gras L."/>
            <person name="Hahn C."/>
            <person name="Garcia-Roger E.M."/>
            <person name="Carmona M.J."/>
            <person name="Serra M."/>
            <person name="Gomez A."/>
        </authorList>
    </citation>
    <scope>NUCLEOTIDE SEQUENCE [LARGE SCALE GENOMIC DNA]</scope>
    <source>
        <strain evidence="2">HYR1</strain>
    </source>
</reference>
<evidence type="ECO:0000313" key="3">
    <source>
        <dbReference type="Proteomes" id="UP000276133"/>
    </source>
</evidence>
<evidence type="ECO:0000313" key="2">
    <source>
        <dbReference type="EMBL" id="RNA42870.1"/>
    </source>
</evidence>
<comment type="caution">
    <text evidence="2">The sequence shown here is derived from an EMBL/GenBank/DDBJ whole genome shotgun (WGS) entry which is preliminary data.</text>
</comment>
<keyword evidence="1" id="KW-1133">Transmembrane helix</keyword>
<organism evidence="2 3">
    <name type="scientific">Brachionus plicatilis</name>
    <name type="common">Marine rotifer</name>
    <name type="synonym">Brachionus muelleri</name>
    <dbReference type="NCBI Taxonomy" id="10195"/>
    <lineage>
        <taxon>Eukaryota</taxon>
        <taxon>Metazoa</taxon>
        <taxon>Spiralia</taxon>
        <taxon>Gnathifera</taxon>
        <taxon>Rotifera</taxon>
        <taxon>Eurotatoria</taxon>
        <taxon>Monogononta</taxon>
        <taxon>Pseudotrocha</taxon>
        <taxon>Ploima</taxon>
        <taxon>Brachionidae</taxon>
        <taxon>Brachionus</taxon>
    </lineage>
</organism>
<keyword evidence="1" id="KW-0472">Membrane</keyword>
<proteinExistence type="predicted"/>
<evidence type="ECO:0000256" key="1">
    <source>
        <dbReference type="SAM" id="Phobius"/>
    </source>
</evidence>
<accession>A0A3M7T4X2</accession>
<feature type="transmembrane region" description="Helical" evidence="1">
    <location>
        <begin position="209"/>
        <end position="228"/>
    </location>
</feature>
<dbReference type="AlphaFoldDB" id="A0A3M7T4X2"/>
<gene>
    <name evidence="2" type="ORF">BpHYR1_005763</name>
</gene>
<dbReference type="OrthoDB" id="5964161at2759"/>
<protein>
    <submittedName>
        <fullName evidence="2">Uncharacterized protein</fullName>
    </submittedName>
</protein>